<dbReference type="Pfam" id="PF01547">
    <property type="entry name" value="SBP_bac_1"/>
    <property type="match status" value="1"/>
</dbReference>
<feature type="signal peptide" evidence="1">
    <location>
        <begin position="1"/>
        <end position="21"/>
    </location>
</feature>
<dbReference type="Gene3D" id="3.40.190.10">
    <property type="entry name" value="Periplasmic binding protein-like II"/>
    <property type="match status" value="1"/>
</dbReference>
<gene>
    <name evidence="2" type="ORF">A5810_001069</name>
</gene>
<evidence type="ECO:0008006" key="4">
    <source>
        <dbReference type="Google" id="ProtNLM"/>
    </source>
</evidence>
<keyword evidence="1" id="KW-0732">Signal</keyword>
<reference evidence="2 3" key="1">
    <citation type="submission" date="2017-05" db="EMBL/GenBank/DDBJ databases">
        <title>The Genome Sequence of Enterococcus faecium 7H8_DIV0219.</title>
        <authorList>
            <consortium name="The Broad Institute Genomics Platform"/>
            <consortium name="The Broad Institute Genomic Center for Infectious Diseases"/>
            <person name="Earl A."/>
            <person name="Manson A."/>
            <person name="Schwartman J."/>
            <person name="Gilmore M."/>
            <person name="Abouelleil A."/>
            <person name="Cao P."/>
            <person name="Chapman S."/>
            <person name="Cusick C."/>
            <person name="Shea T."/>
            <person name="Young S."/>
            <person name="Neafsey D."/>
            <person name="Nusbaum C."/>
            <person name="Birren B."/>
        </authorList>
    </citation>
    <scope>NUCLEOTIDE SEQUENCE [LARGE SCALE GENOMIC DNA]</scope>
    <source>
        <strain evidence="2 3">7H8_DIV0219</strain>
    </source>
</reference>
<evidence type="ECO:0000313" key="3">
    <source>
        <dbReference type="Proteomes" id="UP000194885"/>
    </source>
</evidence>
<evidence type="ECO:0000256" key="1">
    <source>
        <dbReference type="SAM" id="SignalP"/>
    </source>
</evidence>
<accession>A0A242BH42</accession>
<dbReference type="EMBL" id="NGKW01000002">
    <property type="protein sequence ID" value="OTN94824.1"/>
    <property type="molecule type" value="Genomic_DNA"/>
</dbReference>
<evidence type="ECO:0000313" key="2">
    <source>
        <dbReference type="EMBL" id="OTN94824.1"/>
    </source>
</evidence>
<protein>
    <recommendedName>
        <fullName evidence="4">ABC transporter substrate-binding protein</fullName>
    </recommendedName>
</protein>
<proteinExistence type="predicted"/>
<dbReference type="AlphaFoldDB" id="A0A242BH42"/>
<dbReference type="PANTHER" id="PTHR43649">
    <property type="entry name" value="ARABINOSE-BINDING PROTEIN-RELATED"/>
    <property type="match status" value="1"/>
</dbReference>
<organism evidence="2 3">
    <name type="scientific">Enterococcus faecium</name>
    <name type="common">Streptococcus faecium</name>
    <dbReference type="NCBI Taxonomy" id="1352"/>
    <lineage>
        <taxon>Bacteria</taxon>
        <taxon>Bacillati</taxon>
        <taxon>Bacillota</taxon>
        <taxon>Bacilli</taxon>
        <taxon>Lactobacillales</taxon>
        <taxon>Enterococcaceae</taxon>
        <taxon>Enterococcus</taxon>
    </lineage>
</organism>
<sequence length="414" mass="47161">MNLRKQWMTLSVATLAITGLAACGEGNTSSGNKNEILLWSSATGPDGEKIKKNIDEYNRTNPDFPVKFVSMAADTFTSRLTTAGKSGRGVPDIALVASEALPTYKNQDMLETWNEMIADTELKKENYVEIAWEVGKLEEDQYGIPATMGSWIMYYNKDLVEKYHPQALDDEIITYQEIEEAGQKAKEDGIYSYGYTWGMQNYSNLYQQMGGEWLDSGNNIDINNEHSYRTVEEFKKLHDNKLMVPEGEDANKLFLNQRLLFLPEGTWMLGQMEKISDFQWGATFTPQWDAENLVQGTGVDQFAMFKTREERSDDKKAGMVEFLTWLQSNQLEWIKSGANPTSLAMLENESYTDMPQSFLLATEKGQEALSVNDQDGLSYVFAEYDNRSWDMITGMADIKETFEEIQKVVDEKMK</sequence>
<dbReference type="PROSITE" id="PS51257">
    <property type="entry name" value="PROKAR_LIPOPROTEIN"/>
    <property type="match status" value="1"/>
</dbReference>
<dbReference type="RefSeq" id="WP_086323196.1">
    <property type="nucleotide sequence ID" value="NZ_NGKW01000002.1"/>
</dbReference>
<dbReference type="PANTHER" id="PTHR43649:SF12">
    <property type="entry name" value="DIACETYLCHITOBIOSE BINDING PROTEIN DASA"/>
    <property type="match status" value="1"/>
</dbReference>
<name>A0A242BH42_ENTFC</name>
<comment type="caution">
    <text evidence="2">The sequence shown here is derived from an EMBL/GenBank/DDBJ whole genome shotgun (WGS) entry which is preliminary data.</text>
</comment>
<feature type="chain" id="PRO_5012534712" description="ABC transporter substrate-binding protein" evidence="1">
    <location>
        <begin position="22"/>
        <end position="414"/>
    </location>
</feature>
<dbReference type="SUPFAM" id="SSF53850">
    <property type="entry name" value="Periplasmic binding protein-like II"/>
    <property type="match status" value="1"/>
</dbReference>
<dbReference type="InterPro" id="IPR050490">
    <property type="entry name" value="Bact_solute-bd_prot1"/>
</dbReference>
<dbReference type="Proteomes" id="UP000194885">
    <property type="component" value="Unassembled WGS sequence"/>
</dbReference>
<dbReference type="InterPro" id="IPR006059">
    <property type="entry name" value="SBP"/>
</dbReference>